<keyword evidence="3" id="KW-0479">Metal-binding</keyword>
<comment type="caution">
    <text evidence="12">The sequence shown here is derived from an EMBL/GenBank/DDBJ whole genome shotgun (WGS) entry which is preliminary data.</text>
</comment>
<evidence type="ECO:0000256" key="3">
    <source>
        <dbReference type="ARBA" id="ARBA00022723"/>
    </source>
</evidence>
<keyword evidence="8" id="KW-0051">Antiviral defense</keyword>
<dbReference type="CDD" id="cd05400">
    <property type="entry name" value="NT_2-5OAS_ClassI-CCAase"/>
    <property type="match status" value="1"/>
</dbReference>
<evidence type="ECO:0000259" key="11">
    <source>
        <dbReference type="Pfam" id="PF21654"/>
    </source>
</evidence>
<dbReference type="RefSeq" id="WP_171594165.1">
    <property type="nucleotide sequence ID" value="NZ_RZNH01000003.1"/>
</dbReference>
<evidence type="ECO:0000256" key="10">
    <source>
        <dbReference type="ARBA" id="ARBA00048304"/>
    </source>
</evidence>
<proteinExistence type="predicted"/>
<dbReference type="InterPro" id="IPR048445">
    <property type="entry name" value="DncV-like_NTFase"/>
</dbReference>
<evidence type="ECO:0000313" key="13">
    <source>
        <dbReference type="Proteomes" id="UP000732105"/>
    </source>
</evidence>
<dbReference type="InterPro" id="IPR006116">
    <property type="entry name" value="NT_2-5OAS_ClassI-CCAase"/>
</dbReference>
<protein>
    <recommendedName>
        <fullName evidence="9">Cyclic GMP-AMP synthase</fullName>
    </recommendedName>
</protein>
<dbReference type="EMBL" id="RZNH01000003">
    <property type="protein sequence ID" value="NOU58887.1"/>
    <property type="molecule type" value="Genomic_DNA"/>
</dbReference>
<keyword evidence="4" id="KW-0547">Nucleotide-binding</keyword>
<evidence type="ECO:0000256" key="6">
    <source>
        <dbReference type="ARBA" id="ARBA00022842"/>
    </source>
</evidence>
<accession>A0ABX1WS18</accession>
<comment type="catalytic activity">
    <reaction evidence="10">
        <text>GTP + ATP = 3',3'-cGAMP + 2 diphosphate</text>
        <dbReference type="Rhea" id="RHEA:35647"/>
        <dbReference type="ChEBI" id="CHEBI:30616"/>
        <dbReference type="ChEBI" id="CHEBI:33019"/>
        <dbReference type="ChEBI" id="CHEBI:37565"/>
        <dbReference type="ChEBI" id="CHEBI:71501"/>
    </reaction>
    <physiologicalReaction direction="left-to-right" evidence="10">
        <dbReference type="Rhea" id="RHEA:35648"/>
    </physiologicalReaction>
</comment>
<evidence type="ECO:0000256" key="8">
    <source>
        <dbReference type="ARBA" id="ARBA00023118"/>
    </source>
</evidence>
<evidence type="ECO:0000256" key="1">
    <source>
        <dbReference type="ARBA" id="ARBA00022679"/>
    </source>
</evidence>
<gene>
    <name evidence="12" type="ORF">ELS83_03585</name>
</gene>
<feature type="domain" description="Cyclic GMP-AMP synthase DncV-like nucleotidyltransferase" evidence="11">
    <location>
        <begin position="54"/>
        <end position="142"/>
    </location>
</feature>
<keyword evidence="13" id="KW-1185">Reference proteome</keyword>
<keyword evidence="5" id="KW-0067">ATP-binding</keyword>
<keyword evidence="1" id="KW-0808">Transferase</keyword>
<evidence type="ECO:0000256" key="5">
    <source>
        <dbReference type="ARBA" id="ARBA00022840"/>
    </source>
</evidence>
<evidence type="ECO:0000256" key="9">
    <source>
        <dbReference type="ARBA" id="ARBA00044145"/>
    </source>
</evidence>
<evidence type="ECO:0000313" key="12">
    <source>
        <dbReference type="EMBL" id="NOU58887.1"/>
    </source>
</evidence>
<dbReference type="Proteomes" id="UP000732105">
    <property type="component" value="Unassembled WGS sequence"/>
</dbReference>
<evidence type="ECO:0000256" key="2">
    <source>
        <dbReference type="ARBA" id="ARBA00022695"/>
    </source>
</evidence>
<reference evidence="12 13" key="1">
    <citation type="submission" date="2018-12" db="EMBL/GenBank/DDBJ databases">
        <title>Marinifilum JC070 sp. nov., a marine bacterium isolated from Yongle Blue Hole in the South China Sea.</title>
        <authorList>
            <person name="Fu T."/>
        </authorList>
    </citation>
    <scope>NUCLEOTIDE SEQUENCE [LARGE SCALE GENOMIC DNA]</scope>
    <source>
        <strain evidence="12 13">JC070</strain>
    </source>
</reference>
<evidence type="ECO:0000256" key="4">
    <source>
        <dbReference type="ARBA" id="ARBA00022741"/>
    </source>
</evidence>
<name>A0ABX1WS18_9BACT</name>
<keyword evidence="2" id="KW-0548">Nucleotidyltransferase</keyword>
<organism evidence="12 13">
    <name type="scientific">Marinifilum caeruleilacunae</name>
    <dbReference type="NCBI Taxonomy" id="2499076"/>
    <lineage>
        <taxon>Bacteria</taxon>
        <taxon>Pseudomonadati</taxon>
        <taxon>Bacteroidota</taxon>
        <taxon>Bacteroidia</taxon>
        <taxon>Marinilabiliales</taxon>
        <taxon>Marinifilaceae</taxon>
    </lineage>
</organism>
<sequence length="408" mass="47113">MMTPEQKIQINDLLENLGESLDINETQYNAAVDSYQAVGKWLSDEKSSLAPYMPEILPQGSFMLGTMIKPINENDDMDIDLVCQLKGKNPNWAQYGVKQKVGDRIKDNETYKKMLDDEGRRCWTLEYRQDSPNIKERYHMDILPAVVDSGYREVLEKAFAATDLGEVNDLAIRITDNQDENYYSDTNHLNWMKSNPFGYGKWFFNIANIDFKKAIWMSEAVQPVPKYQENKLPLQRVIQILKRHRDIMFNGDEHKPISIIITTLSAKAYRREGNIMDALVNIVNQLELEIEERYSEEHGRMIKWIGNPVNQEENFADKWPENPKKQENFYSWLNQVKKDISALSLKPSLPLIVESLKRPFGEDVMNKAFNAYGERLLKKREVGALKMARGTGILGAVGETVKNHNFHG</sequence>
<dbReference type="Pfam" id="PF21654">
    <property type="entry name" value="DncV-like_NTFase"/>
    <property type="match status" value="1"/>
</dbReference>
<keyword evidence="7" id="KW-0546">Nucleotide metabolism</keyword>
<keyword evidence="6" id="KW-0460">Magnesium</keyword>
<evidence type="ECO:0000256" key="7">
    <source>
        <dbReference type="ARBA" id="ARBA00023080"/>
    </source>
</evidence>